<dbReference type="SUPFAM" id="SSF55729">
    <property type="entry name" value="Acyl-CoA N-acyltransferases (Nat)"/>
    <property type="match status" value="2"/>
</dbReference>
<evidence type="ECO:0000259" key="1">
    <source>
        <dbReference type="PROSITE" id="PS51186"/>
    </source>
</evidence>
<reference evidence="3" key="1">
    <citation type="submission" date="2016-10" db="EMBL/GenBank/DDBJ databases">
        <authorList>
            <person name="Varghese N."/>
            <person name="Submissions S."/>
        </authorList>
    </citation>
    <scope>NUCLEOTIDE SEQUENCE [LARGE SCALE GENOMIC DNA]</scope>
    <source>
        <strain evidence="3">DSM 45079</strain>
    </source>
</reference>
<protein>
    <submittedName>
        <fullName evidence="2">Mycothiol synthase</fullName>
    </submittedName>
</protein>
<dbReference type="Pfam" id="PF13508">
    <property type="entry name" value="Acetyltransf_7"/>
    <property type="match status" value="1"/>
</dbReference>
<dbReference type="Gene3D" id="3.40.630.30">
    <property type="match status" value="1"/>
</dbReference>
<feature type="domain" description="N-acetyltransferase" evidence="1">
    <location>
        <begin position="31"/>
        <end position="200"/>
    </location>
</feature>
<proteinExistence type="predicted"/>
<dbReference type="InterPro" id="IPR016181">
    <property type="entry name" value="Acyl_CoA_acyltransferase"/>
</dbReference>
<dbReference type="InterPro" id="IPR050276">
    <property type="entry name" value="MshD_Acetyltransferase"/>
</dbReference>
<dbReference type="STRING" id="419479.SAMN04488563_0885"/>
<dbReference type="GO" id="GO:0016747">
    <property type="term" value="F:acyltransferase activity, transferring groups other than amino-acyl groups"/>
    <property type="evidence" value="ECO:0007669"/>
    <property type="project" value="InterPro"/>
</dbReference>
<evidence type="ECO:0000313" key="2">
    <source>
        <dbReference type="EMBL" id="SDU27844.1"/>
    </source>
</evidence>
<organism evidence="2 3">
    <name type="scientific">Jiangella alkaliphila</name>
    <dbReference type="NCBI Taxonomy" id="419479"/>
    <lineage>
        <taxon>Bacteria</taxon>
        <taxon>Bacillati</taxon>
        <taxon>Actinomycetota</taxon>
        <taxon>Actinomycetes</taxon>
        <taxon>Jiangellales</taxon>
        <taxon>Jiangellaceae</taxon>
        <taxon>Jiangella</taxon>
    </lineage>
</organism>
<dbReference type="Proteomes" id="UP000182977">
    <property type="component" value="Chromosome I"/>
</dbReference>
<dbReference type="PROSITE" id="PS51186">
    <property type="entry name" value="GNAT"/>
    <property type="match status" value="2"/>
</dbReference>
<dbReference type="EMBL" id="LT629791">
    <property type="protein sequence ID" value="SDU27844.1"/>
    <property type="molecule type" value="Genomic_DNA"/>
</dbReference>
<accession>A0A1H2H7P6</accession>
<dbReference type="InterPro" id="IPR000182">
    <property type="entry name" value="GNAT_dom"/>
</dbReference>
<dbReference type="Pfam" id="PF00583">
    <property type="entry name" value="Acetyltransf_1"/>
    <property type="match status" value="1"/>
</dbReference>
<keyword evidence="3" id="KW-1185">Reference proteome</keyword>
<gene>
    <name evidence="2" type="ORF">SAMN04488563_0885</name>
</gene>
<sequence length="350" mass="38494">MATVSTVDLEPLAVRAAAPTDLPALPDGVGLTWRALTPDDLPAWFALCEVVEDHDNANERAAESELADHFKGAWRDPARDSVAGFDADGTIRAYSWSEFRQVTEGTLAPTLFGAVHPDYRRRGIGRALLAWSEARGRQQLAAATVNLPARIRLYLDESHADARRMAETVGFTPIRWYVDMRRDLGVELPAGDVPEGLRIEPYSKERDEDIRIAHNESFARDHWGSSSIDAEAWALDVVGGEKFQPDWSFAAVEEATGRVVGYLLSGAYDQDWGPQGFTEGWTDVLSVRREWRGRGLAGALLTAAMRAYAAGGMQYAGLDVDTDNPTGALGVYTRLGYERRLGSLLLTKEI</sequence>
<feature type="domain" description="N-acetyltransferase" evidence="1">
    <location>
        <begin position="197"/>
        <end position="350"/>
    </location>
</feature>
<dbReference type="AlphaFoldDB" id="A0A1H2H7P6"/>
<evidence type="ECO:0000313" key="3">
    <source>
        <dbReference type="Proteomes" id="UP000182977"/>
    </source>
</evidence>
<dbReference type="CDD" id="cd04301">
    <property type="entry name" value="NAT_SF"/>
    <property type="match status" value="2"/>
</dbReference>
<dbReference type="PANTHER" id="PTHR43617">
    <property type="entry name" value="L-AMINO ACID N-ACETYLTRANSFERASE"/>
    <property type="match status" value="1"/>
</dbReference>
<name>A0A1H2H7P6_9ACTN</name>